<dbReference type="EMBL" id="BONG01000095">
    <property type="protein sequence ID" value="GIF94404.1"/>
    <property type="molecule type" value="Genomic_DNA"/>
</dbReference>
<dbReference type="Proteomes" id="UP000619293">
    <property type="component" value="Unassembled WGS sequence"/>
</dbReference>
<accession>A0A8J3KG12</accession>
<evidence type="ECO:0000313" key="1">
    <source>
        <dbReference type="EMBL" id="GIF94404.1"/>
    </source>
</evidence>
<dbReference type="AlphaFoldDB" id="A0A8J3KG12"/>
<dbReference type="RefSeq" id="WP_191837620.1">
    <property type="nucleotide sequence ID" value="NZ_BONG01000095.1"/>
</dbReference>
<evidence type="ECO:0008006" key="3">
    <source>
        <dbReference type="Google" id="ProtNLM"/>
    </source>
</evidence>
<sequence>MRTVINLDDEACTEVMELLGVRTKTDAVNVALRDVLRRWRLQTLLKETADIRVIADPEEHYRAAGR</sequence>
<dbReference type="InterPro" id="IPR019239">
    <property type="entry name" value="VapB_antitoxin"/>
</dbReference>
<comment type="caution">
    <text evidence="1">The sequence shown here is derived from an EMBL/GenBank/DDBJ whole genome shotgun (WGS) entry which is preliminary data.</text>
</comment>
<reference evidence="1 2" key="1">
    <citation type="submission" date="2021-01" db="EMBL/GenBank/DDBJ databases">
        <title>Whole genome shotgun sequence of Catellatospora chokoriensis NBRC 107358.</title>
        <authorList>
            <person name="Komaki H."/>
            <person name="Tamura T."/>
        </authorList>
    </citation>
    <scope>NUCLEOTIDE SEQUENCE [LARGE SCALE GENOMIC DNA]</scope>
    <source>
        <strain evidence="1 2">NBRC 107358</strain>
    </source>
</reference>
<dbReference type="Pfam" id="PF09957">
    <property type="entry name" value="VapB_antitoxin"/>
    <property type="match status" value="1"/>
</dbReference>
<evidence type="ECO:0000313" key="2">
    <source>
        <dbReference type="Proteomes" id="UP000619293"/>
    </source>
</evidence>
<protein>
    <recommendedName>
        <fullName evidence="3">VapB protein of antitoxin of type II toxin-antitoxin system</fullName>
    </recommendedName>
</protein>
<proteinExistence type="predicted"/>
<organism evidence="1 2">
    <name type="scientific">Catellatospora chokoriensis</name>
    <dbReference type="NCBI Taxonomy" id="310353"/>
    <lineage>
        <taxon>Bacteria</taxon>
        <taxon>Bacillati</taxon>
        <taxon>Actinomycetota</taxon>
        <taxon>Actinomycetes</taxon>
        <taxon>Micromonosporales</taxon>
        <taxon>Micromonosporaceae</taxon>
        <taxon>Catellatospora</taxon>
    </lineage>
</organism>
<keyword evidence="2" id="KW-1185">Reference proteome</keyword>
<name>A0A8J3KG12_9ACTN</name>
<gene>
    <name evidence="1" type="ORF">Cch02nite_78480</name>
</gene>